<protein>
    <recommendedName>
        <fullName evidence="4">EF-hand domain-containing protein</fullName>
    </recommendedName>
</protein>
<dbReference type="AlphaFoldDB" id="A0AAW2HBU0"/>
<evidence type="ECO:0000259" key="4">
    <source>
        <dbReference type="PROSITE" id="PS50222"/>
    </source>
</evidence>
<comment type="caution">
    <text evidence="5">The sequence shown here is derived from an EMBL/GenBank/DDBJ whole genome shotgun (WGS) entry which is preliminary data.</text>
</comment>
<feature type="domain" description="EF-hand" evidence="4">
    <location>
        <begin position="72"/>
        <end position="107"/>
    </location>
</feature>
<proteinExistence type="predicted"/>
<feature type="domain" description="EF-hand" evidence="4">
    <location>
        <begin position="108"/>
        <end position="143"/>
    </location>
</feature>
<evidence type="ECO:0000313" key="5">
    <source>
        <dbReference type="EMBL" id="KAL0267145.1"/>
    </source>
</evidence>
<dbReference type="EMBL" id="JARGDH010000005">
    <property type="protein sequence ID" value="KAL0267145.1"/>
    <property type="molecule type" value="Genomic_DNA"/>
</dbReference>
<dbReference type="CDD" id="cd00051">
    <property type="entry name" value="EFh"/>
    <property type="match status" value="1"/>
</dbReference>
<accession>A0AAW2HBU0</accession>
<dbReference type="PROSITE" id="PS00018">
    <property type="entry name" value="EF_HAND_1"/>
    <property type="match status" value="2"/>
</dbReference>
<reference evidence="5" key="1">
    <citation type="journal article" date="2024" name="Gigascience">
        <title>Chromosome-level genome of the poultry shaft louse Menopon gallinae provides insight into the host-switching and adaptive evolution of parasitic lice.</title>
        <authorList>
            <person name="Xu Y."/>
            <person name="Ma L."/>
            <person name="Liu S."/>
            <person name="Liang Y."/>
            <person name="Liu Q."/>
            <person name="He Z."/>
            <person name="Tian L."/>
            <person name="Duan Y."/>
            <person name="Cai W."/>
            <person name="Li H."/>
            <person name="Song F."/>
        </authorList>
    </citation>
    <scope>NUCLEOTIDE SEQUENCE</scope>
    <source>
        <strain evidence="5">Cailab_2023a</strain>
    </source>
</reference>
<keyword evidence="1" id="KW-0479">Metal-binding</keyword>
<dbReference type="SUPFAM" id="SSF47473">
    <property type="entry name" value="EF-hand"/>
    <property type="match status" value="1"/>
</dbReference>
<sequence length="205" mass="23481">MTRQESEMVSKSLRQLPAAKDPVDKLRLLCLSRGAGGILGLGRMFRRIDDDGNKALNIEEFCKGMNDTALGLTDEENRELFRRFDTDNSGSINMDEFLVAIRPPMSQTRVNVIKEAFKKMDKTGDGVITMEDLKQAYSVRSHPKFQSGEETEEQIFKKFLANFEKDDTRDGKVTEEEFLNYYAGISASIDEDIYFDLMMRQAYKL</sequence>
<evidence type="ECO:0000256" key="3">
    <source>
        <dbReference type="ARBA" id="ARBA00022837"/>
    </source>
</evidence>
<dbReference type="Pfam" id="PF13499">
    <property type="entry name" value="EF-hand_7"/>
    <property type="match status" value="2"/>
</dbReference>
<keyword evidence="2" id="KW-0677">Repeat</keyword>
<dbReference type="PANTHER" id="PTHR34524">
    <property type="entry name" value="CALCYPHOSIN"/>
    <property type="match status" value="1"/>
</dbReference>
<evidence type="ECO:0000256" key="1">
    <source>
        <dbReference type="ARBA" id="ARBA00022723"/>
    </source>
</evidence>
<dbReference type="Gene3D" id="1.10.238.10">
    <property type="entry name" value="EF-hand"/>
    <property type="match status" value="2"/>
</dbReference>
<organism evidence="5">
    <name type="scientific">Menopon gallinae</name>
    <name type="common">poultry shaft louse</name>
    <dbReference type="NCBI Taxonomy" id="328185"/>
    <lineage>
        <taxon>Eukaryota</taxon>
        <taxon>Metazoa</taxon>
        <taxon>Ecdysozoa</taxon>
        <taxon>Arthropoda</taxon>
        <taxon>Hexapoda</taxon>
        <taxon>Insecta</taxon>
        <taxon>Pterygota</taxon>
        <taxon>Neoptera</taxon>
        <taxon>Paraneoptera</taxon>
        <taxon>Psocodea</taxon>
        <taxon>Troctomorpha</taxon>
        <taxon>Phthiraptera</taxon>
        <taxon>Amblycera</taxon>
        <taxon>Menoponidae</taxon>
        <taxon>Menopon</taxon>
    </lineage>
</organism>
<keyword evidence="3" id="KW-0106">Calcium</keyword>
<dbReference type="InterPro" id="IPR018247">
    <property type="entry name" value="EF_Hand_1_Ca_BS"/>
</dbReference>
<dbReference type="InterPro" id="IPR002048">
    <property type="entry name" value="EF_hand_dom"/>
</dbReference>
<dbReference type="InterPro" id="IPR051581">
    <property type="entry name" value="Ca-bind"/>
</dbReference>
<name>A0AAW2HBU0_9NEOP</name>
<evidence type="ECO:0000256" key="2">
    <source>
        <dbReference type="ARBA" id="ARBA00022737"/>
    </source>
</evidence>
<dbReference type="PANTHER" id="PTHR34524:SF6">
    <property type="entry name" value="CALCYPHOSINE LIKE"/>
    <property type="match status" value="1"/>
</dbReference>
<dbReference type="InterPro" id="IPR011992">
    <property type="entry name" value="EF-hand-dom_pair"/>
</dbReference>
<dbReference type="SMART" id="SM00054">
    <property type="entry name" value="EFh"/>
    <property type="match status" value="4"/>
</dbReference>
<dbReference type="GO" id="GO:0005509">
    <property type="term" value="F:calcium ion binding"/>
    <property type="evidence" value="ECO:0007669"/>
    <property type="project" value="InterPro"/>
</dbReference>
<feature type="domain" description="EF-hand" evidence="4">
    <location>
        <begin position="36"/>
        <end position="71"/>
    </location>
</feature>
<gene>
    <name evidence="5" type="ORF">PYX00_009495</name>
</gene>
<dbReference type="PROSITE" id="PS50222">
    <property type="entry name" value="EF_HAND_2"/>
    <property type="match status" value="3"/>
</dbReference>